<dbReference type="Gene3D" id="1.20.120.1630">
    <property type="match status" value="1"/>
</dbReference>
<feature type="transmembrane region" description="Helical" evidence="1">
    <location>
        <begin position="287"/>
        <end position="309"/>
    </location>
</feature>
<keyword evidence="1" id="KW-0472">Membrane</keyword>
<dbReference type="PANTHER" id="PTHR32251:SF15">
    <property type="entry name" value="3-OXO-5-ALPHA-STEROID 4-DEHYDROGENASE (DUF1295)"/>
    <property type="match status" value="1"/>
</dbReference>
<gene>
    <name evidence="2" type="ORF">TrST_g9382</name>
</gene>
<evidence type="ECO:0000256" key="1">
    <source>
        <dbReference type="SAM" id="Phobius"/>
    </source>
</evidence>
<dbReference type="Proteomes" id="UP001165085">
    <property type="component" value="Unassembled WGS sequence"/>
</dbReference>
<dbReference type="OrthoDB" id="201504at2759"/>
<keyword evidence="1" id="KW-1133">Transmembrane helix</keyword>
<name>A0A9W7F0K7_9STRA</name>
<evidence type="ECO:0000313" key="2">
    <source>
        <dbReference type="EMBL" id="GMH96628.1"/>
    </source>
</evidence>
<proteinExistence type="predicted"/>
<dbReference type="GO" id="GO:0016020">
    <property type="term" value="C:membrane"/>
    <property type="evidence" value="ECO:0007669"/>
    <property type="project" value="TreeGrafter"/>
</dbReference>
<evidence type="ECO:0000313" key="3">
    <source>
        <dbReference type="Proteomes" id="UP001165085"/>
    </source>
</evidence>
<reference evidence="3" key="1">
    <citation type="journal article" date="2023" name="Commun. Biol.">
        <title>Genome analysis of Parmales, the sister group of diatoms, reveals the evolutionary specialization of diatoms from phago-mixotrophs to photoautotrophs.</title>
        <authorList>
            <person name="Ban H."/>
            <person name="Sato S."/>
            <person name="Yoshikawa S."/>
            <person name="Yamada K."/>
            <person name="Nakamura Y."/>
            <person name="Ichinomiya M."/>
            <person name="Sato N."/>
            <person name="Blanc-Mathieu R."/>
            <person name="Endo H."/>
            <person name="Kuwata A."/>
            <person name="Ogata H."/>
        </authorList>
    </citation>
    <scope>NUCLEOTIDE SEQUENCE [LARGE SCALE GENOMIC DNA]</scope>
    <source>
        <strain evidence="3">NIES 3701</strain>
    </source>
</reference>
<organism evidence="2 3">
    <name type="scientific">Triparma strigata</name>
    <dbReference type="NCBI Taxonomy" id="1606541"/>
    <lineage>
        <taxon>Eukaryota</taxon>
        <taxon>Sar</taxon>
        <taxon>Stramenopiles</taxon>
        <taxon>Ochrophyta</taxon>
        <taxon>Bolidophyceae</taxon>
        <taxon>Parmales</taxon>
        <taxon>Triparmaceae</taxon>
        <taxon>Triparma</taxon>
    </lineage>
</organism>
<feature type="transmembrane region" description="Helical" evidence="1">
    <location>
        <begin position="212"/>
        <end position="232"/>
    </location>
</feature>
<protein>
    <recommendedName>
        <fullName evidence="4">Steroid 5-alpha reductase C-terminal domain-containing protein</fullName>
    </recommendedName>
</protein>
<dbReference type="InterPro" id="IPR010721">
    <property type="entry name" value="UstE-like"/>
</dbReference>
<comment type="caution">
    <text evidence="2">The sequence shown here is derived from an EMBL/GenBank/DDBJ whole genome shotgun (WGS) entry which is preliminary data.</text>
</comment>
<sequence>MRSRNLRKSHNSFAFFPYDMNAFSFKLLLLLVVLLTTRNSSAFQHARISFRKSAQLSAVSRSKLAVVSPTSTTLRGGALLPLSAPSTIPTALKLFAASALPTCLGFWKTGYAVSYGYGGAVAAAALLYPSAGCLSNLHKIALVFYGLRLNAFLLYRNVFLPEDVHQMKQKPATLKERAKRLPIILSCSFLYFCLVAPLRVTHLANTPMTGAVKYSVIASLFGFAFGAFGDFWKQVVKATKGKDALVTSGPFALLRHPNYTGELFGWFASFLTAVLAVAKTGDFKANALWLSFSAVGMAGIYFVLAGEAAPGLEKKHQSKYGSSPEYQAWCKRSWAGPMLKVQSK</sequence>
<dbReference type="Pfam" id="PF06966">
    <property type="entry name" value="DUF1295"/>
    <property type="match status" value="1"/>
</dbReference>
<dbReference type="AlphaFoldDB" id="A0A9W7F0K7"/>
<feature type="transmembrane region" description="Helical" evidence="1">
    <location>
        <begin position="140"/>
        <end position="160"/>
    </location>
</feature>
<dbReference type="EMBL" id="BRXY01000470">
    <property type="protein sequence ID" value="GMH96628.1"/>
    <property type="molecule type" value="Genomic_DNA"/>
</dbReference>
<evidence type="ECO:0008006" key="4">
    <source>
        <dbReference type="Google" id="ProtNLM"/>
    </source>
</evidence>
<keyword evidence="3" id="KW-1185">Reference proteome</keyword>
<feature type="transmembrane region" description="Helical" evidence="1">
    <location>
        <begin position="181"/>
        <end position="200"/>
    </location>
</feature>
<dbReference type="PANTHER" id="PTHR32251">
    <property type="entry name" value="3-OXO-5-ALPHA-STEROID 4-DEHYDROGENASE"/>
    <property type="match status" value="1"/>
</dbReference>
<accession>A0A9W7F0K7</accession>
<keyword evidence="1" id="KW-0812">Transmembrane</keyword>